<dbReference type="InterPro" id="IPR011004">
    <property type="entry name" value="Trimer_LpxA-like_sf"/>
</dbReference>
<proteinExistence type="predicted"/>
<dbReference type="Pfam" id="PF00132">
    <property type="entry name" value="Hexapep"/>
    <property type="match status" value="2"/>
</dbReference>
<organism evidence="1">
    <name type="scientific">marine metagenome</name>
    <dbReference type="NCBI Taxonomy" id="408172"/>
    <lineage>
        <taxon>unclassified sequences</taxon>
        <taxon>metagenomes</taxon>
        <taxon>ecological metagenomes</taxon>
    </lineage>
</organism>
<dbReference type="PANTHER" id="PTHR13061:SF29">
    <property type="entry name" value="GAMMA CARBONIC ANHYDRASE-LIKE 1, MITOCHONDRIAL-RELATED"/>
    <property type="match status" value="1"/>
</dbReference>
<dbReference type="InterPro" id="IPR047324">
    <property type="entry name" value="LbH_gamma_CA-like"/>
</dbReference>
<dbReference type="InterPro" id="IPR001451">
    <property type="entry name" value="Hexapep"/>
</dbReference>
<evidence type="ECO:0008006" key="2">
    <source>
        <dbReference type="Google" id="ProtNLM"/>
    </source>
</evidence>
<dbReference type="CDD" id="cd04645">
    <property type="entry name" value="LbH_gamma_CA_like"/>
    <property type="match status" value="1"/>
</dbReference>
<evidence type="ECO:0000313" key="1">
    <source>
        <dbReference type="EMBL" id="SVB25272.1"/>
    </source>
</evidence>
<accession>A0A382CHI9</accession>
<gene>
    <name evidence="1" type="ORF">METZ01_LOCUS178126</name>
</gene>
<reference evidence="1" key="1">
    <citation type="submission" date="2018-05" db="EMBL/GenBank/DDBJ databases">
        <authorList>
            <person name="Lanie J.A."/>
            <person name="Ng W.-L."/>
            <person name="Kazmierczak K.M."/>
            <person name="Andrzejewski T.M."/>
            <person name="Davidsen T.M."/>
            <person name="Wayne K.J."/>
            <person name="Tettelin H."/>
            <person name="Glass J.I."/>
            <person name="Rusch D."/>
            <person name="Podicherti R."/>
            <person name="Tsui H.-C.T."/>
            <person name="Winkler M.E."/>
        </authorList>
    </citation>
    <scope>NUCLEOTIDE SEQUENCE</scope>
</reference>
<dbReference type="AlphaFoldDB" id="A0A382CHI9"/>
<name>A0A382CHI9_9ZZZZ</name>
<dbReference type="EMBL" id="UINC01034437">
    <property type="protein sequence ID" value="SVB25272.1"/>
    <property type="molecule type" value="Genomic_DNA"/>
</dbReference>
<dbReference type="PANTHER" id="PTHR13061">
    <property type="entry name" value="DYNACTIN SUBUNIT P25"/>
    <property type="match status" value="1"/>
</dbReference>
<dbReference type="InterPro" id="IPR050484">
    <property type="entry name" value="Transf_Hexapept/Carb_Anhydrase"/>
</dbReference>
<sequence length="168" mass="18087">MIRSFGDKSPKIADTAWVSEFAYVVGNVEVGPYSSIWPGVTVRGDGNGKIVIGKYVNVQENSVLHNNQMVIEDYVAIGHSVVVHCERVGTGTLLGNNSTVLSKTTIGRHCIIAANTVVLSGQDIPDESFITGIPGTLKSQVTQAHKERVLRTCKGMSEKAQEFKKSGL</sequence>
<dbReference type="Gene3D" id="2.160.10.10">
    <property type="entry name" value="Hexapeptide repeat proteins"/>
    <property type="match status" value="1"/>
</dbReference>
<dbReference type="SUPFAM" id="SSF51161">
    <property type="entry name" value="Trimeric LpxA-like enzymes"/>
    <property type="match status" value="1"/>
</dbReference>
<protein>
    <recommendedName>
        <fullName evidence="2">Gamma carbonic anhydrase family protein</fullName>
    </recommendedName>
</protein>